<evidence type="ECO:0000313" key="3">
    <source>
        <dbReference type="Proteomes" id="UP000834106"/>
    </source>
</evidence>
<evidence type="ECO:0000313" key="2">
    <source>
        <dbReference type="EMBL" id="CAI9787586.1"/>
    </source>
</evidence>
<dbReference type="AlphaFoldDB" id="A0AAD2EGU1"/>
<protein>
    <submittedName>
        <fullName evidence="2">Uncharacterized protein</fullName>
    </submittedName>
</protein>
<evidence type="ECO:0000256" key="1">
    <source>
        <dbReference type="SAM" id="MobiDB-lite"/>
    </source>
</evidence>
<proteinExistence type="predicted"/>
<feature type="region of interest" description="Disordered" evidence="1">
    <location>
        <begin position="78"/>
        <end position="118"/>
    </location>
</feature>
<dbReference type="EMBL" id="OU503058">
    <property type="protein sequence ID" value="CAI9787586.1"/>
    <property type="molecule type" value="Genomic_DNA"/>
</dbReference>
<accession>A0AAD2EGU1</accession>
<gene>
    <name evidence="2" type="ORF">FPE_LOCUS35016</name>
</gene>
<name>A0AAD2EGU1_9LAMI</name>
<dbReference type="Proteomes" id="UP000834106">
    <property type="component" value="Chromosome 23"/>
</dbReference>
<organism evidence="2 3">
    <name type="scientific">Fraxinus pennsylvanica</name>
    <dbReference type="NCBI Taxonomy" id="56036"/>
    <lineage>
        <taxon>Eukaryota</taxon>
        <taxon>Viridiplantae</taxon>
        <taxon>Streptophyta</taxon>
        <taxon>Embryophyta</taxon>
        <taxon>Tracheophyta</taxon>
        <taxon>Spermatophyta</taxon>
        <taxon>Magnoliopsida</taxon>
        <taxon>eudicotyledons</taxon>
        <taxon>Gunneridae</taxon>
        <taxon>Pentapetalae</taxon>
        <taxon>asterids</taxon>
        <taxon>lamiids</taxon>
        <taxon>Lamiales</taxon>
        <taxon>Oleaceae</taxon>
        <taxon>Oleeae</taxon>
        <taxon>Fraxinus</taxon>
    </lineage>
</organism>
<sequence>MDFSENLLAMEQPWGMFCQTFADSWFCDVFSKAIEALTKVLQNSFANPSIENNSSHEISTDTVESFLVTLESTPVQTPTAARGLRSGVPDVVQDEDSAAAGEAMEKEGNAPAEGGEEDGNELCTEAVLIFLGFVSDRPAFAVFVLMKC</sequence>
<reference evidence="2" key="1">
    <citation type="submission" date="2023-05" db="EMBL/GenBank/DDBJ databases">
        <authorList>
            <person name="Huff M."/>
        </authorList>
    </citation>
    <scope>NUCLEOTIDE SEQUENCE</scope>
</reference>
<keyword evidence="3" id="KW-1185">Reference proteome</keyword>